<feature type="domain" description="Mur ligase N-terminal catalytic" evidence="12">
    <location>
        <begin position="28"/>
        <end position="107"/>
    </location>
</feature>
<dbReference type="GO" id="GO:0051301">
    <property type="term" value="P:cell division"/>
    <property type="evidence" value="ECO:0007669"/>
    <property type="project" value="UniProtKB-KW"/>
</dbReference>
<dbReference type="GO" id="GO:0071555">
    <property type="term" value="P:cell wall organization"/>
    <property type="evidence" value="ECO:0007669"/>
    <property type="project" value="UniProtKB-KW"/>
</dbReference>
<dbReference type="InterPro" id="IPR036565">
    <property type="entry name" value="Mur-like_cat_sf"/>
</dbReference>
<dbReference type="InterPro" id="IPR051046">
    <property type="entry name" value="MurCDEF_CellWall_CoF430Synth"/>
</dbReference>
<evidence type="ECO:0000259" key="14">
    <source>
        <dbReference type="Pfam" id="PF08245"/>
    </source>
</evidence>
<evidence type="ECO:0000256" key="11">
    <source>
        <dbReference type="RuleBase" id="RU004136"/>
    </source>
</evidence>
<dbReference type="GO" id="GO:0008766">
    <property type="term" value="F:UDP-N-acetylmuramoylalanyl-D-glutamyl-2,6-diaminopimelate-D-alanyl-D-alanine ligase activity"/>
    <property type="evidence" value="ECO:0007669"/>
    <property type="project" value="RHEA"/>
</dbReference>
<dbReference type="Pfam" id="PF01225">
    <property type="entry name" value="Mur_ligase"/>
    <property type="match status" value="1"/>
</dbReference>
<proteinExistence type="inferred from homology"/>
<dbReference type="Pfam" id="PF08245">
    <property type="entry name" value="Mur_ligase_M"/>
    <property type="match status" value="1"/>
</dbReference>
<dbReference type="GO" id="GO:0008360">
    <property type="term" value="P:regulation of cell shape"/>
    <property type="evidence" value="ECO:0007669"/>
    <property type="project" value="UniProtKB-KW"/>
</dbReference>
<dbReference type="Gene3D" id="3.40.1190.10">
    <property type="entry name" value="Mur-like, catalytic domain"/>
    <property type="match status" value="1"/>
</dbReference>
<evidence type="ECO:0000256" key="7">
    <source>
        <dbReference type="ARBA" id="ARBA00022984"/>
    </source>
</evidence>
<evidence type="ECO:0000256" key="3">
    <source>
        <dbReference type="ARBA" id="ARBA00022618"/>
    </source>
</evidence>
<dbReference type="GO" id="GO:0005524">
    <property type="term" value="F:ATP binding"/>
    <property type="evidence" value="ECO:0007669"/>
    <property type="project" value="UniProtKB-UniRule"/>
</dbReference>
<dbReference type="Pfam" id="PF02875">
    <property type="entry name" value="Mur_ligase_C"/>
    <property type="match status" value="1"/>
</dbReference>
<keyword evidence="4 10" id="KW-0547">Nucleotide-binding</keyword>
<dbReference type="GO" id="GO:0047480">
    <property type="term" value="F:UDP-N-acetylmuramoyl-tripeptide-D-alanyl-D-alanine ligase activity"/>
    <property type="evidence" value="ECO:0007669"/>
    <property type="project" value="UniProtKB-UniRule"/>
</dbReference>
<feature type="domain" description="Mur ligase central" evidence="14">
    <location>
        <begin position="119"/>
        <end position="304"/>
    </location>
</feature>
<keyword evidence="3 10" id="KW-0132">Cell division</keyword>
<evidence type="ECO:0000256" key="1">
    <source>
        <dbReference type="ARBA" id="ARBA00022490"/>
    </source>
</evidence>
<accession>A0A5K7Z351</accession>
<evidence type="ECO:0000256" key="10">
    <source>
        <dbReference type="HAMAP-Rule" id="MF_02019"/>
    </source>
</evidence>
<evidence type="ECO:0000313" key="15">
    <source>
        <dbReference type="EMBL" id="BBO75135.1"/>
    </source>
</evidence>
<dbReference type="AlphaFoldDB" id="A0A5K7Z351"/>
<dbReference type="Gene3D" id="3.40.1390.10">
    <property type="entry name" value="MurE/MurF, N-terminal domain"/>
    <property type="match status" value="1"/>
</dbReference>
<dbReference type="InterPro" id="IPR000713">
    <property type="entry name" value="Mur_ligase_N"/>
</dbReference>
<dbReference type="EC" id="6.3.2.10" evidence="10 11"/>
<reference evidence="15 16" key="1">
    <citation type="submission" date="2019-11" db="EMBL/GenBank/DDBJ databases">
        <title>Comparative genomics of hydrocarbon-degrading Desulfosarcina strains.</title>
        <authorList>
            <person name="Watanabe M."/>
            <person name="Kojima H."/>
            <person name="Fukui M."/>
        </authorList>
    </citation>
    <scope>NUCLEOTIDE SEQUENCE [LARGE SCALE GENOMIC DNA]</scope>
    <source>
        <strain evidence="15 16">PP31</strain>
    </source>
</reference>
<keyword evidence="1 10" id="KW-0963">Cytoplasm</keyword>
<dbReference type="SUPFAM" id="SSF53623">
    <property type="entry name" value="MurD-like peptide ligases, catalytic domain"/>
    <property type="match status" value="1"/>
</dbReference>
<feature type="domain" description="Mur ligase C-terminal" evidence="13">
    <location>
        <begin position="327"/>
        <end position="453"/>
    </location>
</feature>
<comment type="catalytic activity">
    <reaction evidence="10 11">
        <text>D-alanyl-D-alanine + UDP-N-acetyl-alpha-D-muramoyl-L-alanyl-gamma-D-glutamyl-meso-2,6-diaminopimelate + ATP = UDP-N-acetyl-alpha-D-muramoyl-L-alanyl-gamma-D-glutamyl-meso-2,6-diaminopimeloyl-D-alanyl-D-alanine + ADP + phosphate + H(+)</text>
        <dbReference type="Rhea" id="RHEA:28374"/>
        <dbReference type="ChEBI" id="CHEBI:15378"/>
        <dbReference type="ChEBI" id="CHEBI:30616"/>
        <dbReference type="ChEBI" id="CHEBI:43474"/>
        <dbReference type="ChEBI" id="CHEBI:57822"/>
        <dbReference type="ChEBI" id="CHEBI:61386"/>
        <dbReference type="ChEBI" id="CHEBI:83905"/>
        <dbReference type="ChEBI" id="CHEBI:456216"/>
        <dbReference type="EC" id="6.3.2.10"/>
    </reaction>
</comment>
<dbReference type="Gene3D" id="3.90.190.20">
    <property type="entry name" value="Mur ligase, C-terminal domain"/>
    <property type="match status" value="1"/>
</dbReference>
<dbReference type="HAMAP" id="MF_02019">
    <property type="entry name" value="MurF"/>
    <property type="match status" value="1"/>
</dbReference>
<evidence type="ECO:0000313" key="16">
    <source>
        <dbReference type="Proteomes" id="UP000427769"/>
    </source>
</evidence>
<dbReference type="SUPFAM" id="SSF63418">
    <property type="entry name" value="MurE/MurF N-terminal domain"/>
    <property type="match status" value="1"/>
</dbReference>
<comment type="similarity">
    <text evidence="10">Belongs to the MurCDEF family. MurF subfamily.</text>
</comment>
<dbReference type="KEGG" id="dwd:DSCW_25520"/>
<dbReference type="Proteomes" id="UP000427769">
    <property type="component" value="Chromosome"/>
</dbReference>
<dbReference type="NCBIfam" id="TIGR01143">
    <property type="entry name" value="murF"/>
    <property type="match status" value="1"/>
</dbReference>
<gene>
    <name evidence="10 15" type="primary">murF</name>
    <name evidence="15" type="ORF">DSCW_25520</name>
</gene>
<organism evidence="15 16">
    <name type="scientific">Desulfosarcina widdelii</name>
    <dbReference type="NCBI Taxonomy" id="947919"/>
    <lineage>
        <taxon>Bacteria</taxon>
        <taxon>Pseudomonadati</taxon>
        <taxon>Thermodesulfobacteriota</taxon>
        <taxon>Desulfobacteria</taxon>
        <taxon>Desulfobacterales</taxon>
        <taxon>Desulfosarcinaceae</taxon>
        <taxon>Desulfosarcina</taxon>
    </lineage>
</organism>
<keyword evidence="6 10" id="KW-0133">Cell shape</keyword>
<dbReference type="GO" id="GO:0005737">
    <property type="term" value="C:cytoplasm"/>
    <property type="evidence" value="ECO:0007669"/>
    <property type="project" value="UniProtKB-SubCell"/>
</dbReference>
<evidence type="ECO:0000256" key="8">
    <source>
        <dbReference type="ARBA" id="ARBA00023306"/>
    </source>
</evidence>
<evidence type="ECO:0000259" key="12">
    <source>
        <dbReference type="Pfam" id="PF01225"/>
    </source>
</evidence>
<dbReference type="InterPro" id="IPR005863">
    <property type="entry name" value="UDP-N-AcMur_synth"/>
</dbReference>
<keyword evidence="9 10" id="KW-0961">Cell wall biogenesis/degradation</keyword>
<comment type="subcellular location">
    <subcellularLocation>
        <location evidence="10 11">Cytoplasm</location>
    </subcellularLocation>
</comment>
<evidence type="ECO:0000256" key="6">
    <source>
        <dbReference type="ARBA" id="ARBA00022960"/>
    </source>
</evidence>
<dbReference type="GO" id="GO:0009252">
    <property type="term" value="P:peptidoglycan biosynthetic process"/>
    <property type="evidence" value="ECO:0007669"/>
    <property type="project" value="UniProtKB-UniRule"/>
</dbReference>
<keyword evidence="2 10" id="KW-0436">Ligase</keyword>
<dbReference type="UniPathway" id="UPA00219"/>
<keyword evidence="8 10" id="KW-0131">Cell cycle</keyword>
<protein>
    <recommendedName>
        <fullName evidence="10 11">UDP-N-acetylmuramoyl-tripeptide--D-alanyl-D-alanine ligase</fullName>
        <ecNumber evidence="10 11">6.3.2.10</ecNumber>
    </recommendedName>
    <alternativeName>
        <fullName evidence="10">D-alanyl-D-alanine-adding enzyme</fullName>
    </alternativeName>
</protein>
<dbReference type="InterPro" id="IPR013221">
    <property type="entry name" value="Mur_ligase_cen"/>
</dbReference>
<name>A0A5K7Z351_9BACT</name>
<evidence type="ECO:0000259" key="13">
    <source>
        <dbReference type="Pfam" id="PF02875"/>
    </source>
</evidence>
<dbReference type="PANTHER" id="PTHR43024:SF1">
    <property type="entry name" value="UDP-N-ACETYLMURAMOYL-TRIPEPTIDE--D-ALANYL-D-ALANINE LIGASE"/>
    <property type="match status" value="1"/>
</dbReference>
<evidence type="ECO:0000256" key="4">
    <source>
        <dbReference type="ARBA" id="ARBA00022741"/>
    </source>
</evidence>
<dbReference type="PANTHER" id="PTHR43024">
    <property type="entry name" value="UDP-N-ACETYLMURAMOYL-TRIPEPTIDE--D-ALANYL-D-ALANINE LIGASE"/>
    <property type="match status" value="1"/>
</dbReference>
<feature type="binding site" evidence="10">
    <location>
        <begin position="121"/>
        <end position="127"/>
    </location>
    <ligand>
        <name>ATP</name>
        <dbReference type="ChEBI" id="CHEBI:30616"/>
    </ligand>
</feature>
<dbReference type="InterPro" id="IPR004101">
    <property type="entry name" value="Mur_ligase_C"/>
</dbReference>
<keyword evidence="7 10" id="KW-0573">Peptidoglycan synthesis</keyword>
<dbReference type="SUPFAM" id="SSF53244">
    <property type="entry name" value="MurD-like peptide ligases, peptide-binding domain"/>
    <property type="match status" value="1"/>
</dbReference>
<keyword evidence="5 10" id="KW-0067">ATP-binding</keyword>
<dbReference type="EMBL" id="AP021875">
    <property type="protein sequence ID" value="BBO75135.1"/>
    <property type="molecule type" value="Genomic_DNA"/>
</dbReference>
<sequence length="473" mass="50087">MTSYRWTIRDVLTATGGSLVSGTDGREFAGIGIDSRTIESDRIFLAIVGESHDGHRFVADVLSKGGQGFVVAEDQAVDLPLDRMRASGAACVTVADTTVALGDLARFNRNRKPLKVLAITGSNGKTSTRMLTEQVLSGKYATLSTQGNLNNHIGLPLTLLRRAPQHEAAVVELGMNHPGEITRLGGICQPDVGIITNVAPAHLEGLGTMDNVAAAKGELLTTIRSGGTAILNADDVRVAALADGCPCRVLFFGISERSGIRAENVRPDGKGLVFTLITPSGEVDIRMATPMQAMVANALAAAAAGEVLGISLDRIKDGLEAFSPGAGRMAIRELEGGIRLLDDTYNANPGSMAAAIETLAAMRADGRTHAVLGDMLELGDLSHLLHRKIGRAVGEAGIDRLYAAGRFAFEVAEGAREGRMTDDRIFVGTKAEIIELLREELRAGDQILVKGSRGMAMEEVAEEIVRWTTEGTR</sequence>
<comment type="function">
    <text evidence="10 11">Involved in cell wall formation. Catalyzes the final step in the synthesis of UDP-N-acetylmuramoyl-pentapeptide, the precursor of murein.</text>
</comment>
<evidence type="ECO:0000256" key="9">
    <source>
        <dbReference type="ARBA" id="ARBA00023316"/>
    </source>
</evidence>
<evidence type="ECO:0000256" key="2">
    <source>
        <dbReference type="ARBA" id="ARBA00022598"/>
    </source>
</evidence>
<comment type="pathway">
    <text evidence="10 11">Cell wall biogenesis; peptidoglycan biosynthesis.</text>
</comment>
<dbReference type="RefSeq" id="WP_170302251.1">
    <property type="nucleotide sequence ID" value="NZ_AP021875.1"/>
</dbReference>
<evidence type="ECO:0000256" key="5">
    <source>
        <dbReference type="ARBA" id="ARBA00022840"/>
    </source>
</evidence>
<dbReference type="InterPro" id="IPR036615">
    <property type="entry name" value="Mur_ligase_C_dom_sf"/>
</dbReference>
<keyword evidence="16" id="KW-1185">Reference proteome</keyword>
<dbReference type="InterPro" id="IPR035911">
    <property type="entry name" value="MurE/MurF_N"/>
</dbReference>